<reference evidence="1 2" key="1">
    <citation type="journal article" date="2007" name="Proc. Natl. Acad. Sci. U.S.A.">
        <title>Genome plasticity of BCG and impact on vaccine efficacy.</title>
        <authorList>
            <person name="Brosch R."/>
            <person name="Gordon S.V."/>
            <person name="Garnier T."/>
            <person name="Eiglmeier K."/>
            <person name="Frigui W."/>
            <person name="Valenti P."/>
            <person name="Dos Santos S."/>
            <person name="Duthoy S."/>
            <person name="Lacroix C."/>
            <person name="Garcia-Pelayo C."/>
            <person name="Inwald J.K."/>
            <person name="Golby P."/>
            <person name="Garcia J.N."/>
            <person name="Hewinson R.G."/>
            <person name="Behr M.A."/>
            <person name="Quail M.A."/>
            <person name="Churcher C."/>
            <person name="Barrell B.G."/>
            <person name="Parkhill J."/>
            <person name="Cole S.T."/>
        </authorList>
    </citation>
    <scope>NUCLEOTIDE SEQUENCE [LARGE SCALE GENOMIC DNA]</scope>
    <source>
        <strain evidence="2">BCG / Pasteur 1173P2</strain>
    </source>
</reference>
<dbReference type="EMBL" id="AM408590">
    <property type="protein sequence ID" value="CAL72659.1"/>
    <property type="molecule type" value="Genomic_DNA"/>
</dbReference>
<gene>
    <name evidence="1" type="ordered locus">BCG_2671c</name>
</gene>
<protein>
    <submittedName>
        <fullName evidence="1">Uncharacterized protein</fullName>
    </submittedName>
</protein>
<evidence type="ECO:0000313" key="2">
    <source>
        <dbReference type="Proteomes" id="UP000001472"/>
    </source>
</evidence>
<dbReference type="AlphaFoldDB" id="A0A0H3M6X0"/>
<organism evidence="1 2">
    <name type="scientific">Mycobacterium bovis (strain BCG / Pasteur 1173P2)</name>
    <dbReference type="NCBI Taxonomy" id="410289"/>
    <lineage>
        <taxon>Bacteria</taxon>
        <taxon>Bacillati</taxon>
        <taxon>Actinomycetota</taxon>
        <taxon>Actinomycetes</taxon>
        <taxon>Mycobacteriales</taxon>
        <taxon>Mycobacteriaceae</taxon>
        <taxon>Mycobacterium</taxon>
        <taxon>Mycobacterium tuberculosis complex</taxon>
    </lineage>
</organism>
<dbReference type="HOGENOM" id="CLU_2233501_0_0_11"/>
<accession>A0A0H3M6X0</accession>
<name>A0A0H3M6X0_MYCBP</name>
<evidence type="ECO:0000313" key="1">
    <source>
        <dbReference type="EMBL" id="CAL72659.1"/>
    </source>
</evidence>
<proteinExistence type="predicted"/>
<sequence>MSPRRTSGGVVPVDRYRIDEGLIVVLVFAGRDERRRTVCFADKFGCVHIGNPDLYRPQTSLPQPLPISSHAISGSRFVETTNRADQQEPIGPNRAELFDQALHAG</sequence>
<dbReference type="KEGG" id="mbb:BCG_2671c"/>
<dbReference type="Proteomes" id="UP000001472">
    <property type="component" value="Chromosome"/>
</dbReference>